<feature type="compositionally biased region" description="Basic residues" evidence="1">
    <location>
        <begin position="350"/>
        <end position="360"/>
    </location>
</feature>
<protein>
    <submittedName>
        <fullName evidence="2">Uncharacterized protein</fullName>
    </submittedName>
</protein>
<feature type="region of interest" description="Disordered" evidence="1">
    <location>
        <begin position="1"/>
        <end position="436"/>
    </location>
</feature>
<reference evidence="2 3" key="1">
    <citation type="submission" date="2024-04" db="EMBL/GenBank/DDBJ databases">
        <authorList>
            <consortium name="Genoscope - CEA"/>
            <person name="William W."/>
        </authorList>
    </citation>
    <scope>NUCLEOTIDE SEQUENCE [LARGE SCALE GENOMIC DNA]</scope>
</reference>
<feature type="compositionally biased region" description="Basic residues" evidence="1">
    <location>
        <begin position="237"/>
        <end position="252"/>
    </location>
</feature>
<evidence type="ECO:0000313" key="3">
    <source>
        <dbReference type="Proteomes" id="UP001497497"/>
    </source>
</evidence>
<comment type="caution">
    <text evidence="2">The sequence shown here is derived from an EMBL/GenBank/DDBJ whole genome shotgun (WGS) entry which is preliminary data.</text>
</comment>
<feature type="compositionally biased region" description="Basic residues" evidence="1">
    <location>
        <begin position="287"/>
        <end position="301"/>
    </location>
</feature>
<evidence type="ECO:0000256" key="1">
    <source>
        <dbReference type="SAM" id="MobiDB-lite"/>
    </source>
</evidence>
<name>A0AAV2H1R7_LYMST</name>
<keyword evidence="3" id="KW-1185">Reference proteome</keyword>
<feature type="compositionally biased region" description="Polar residues" evidence="1">
    <location>
        <begin position="90"/>
        <end position="108"/>
    </location>
</feature>
<dbReference type="AlphaFoldDB" id="A0AAV2H1R7"/>
<feature type="compositionally biased region" description="Low complexity" evidence="1">
    <location>
        <begin position="172"/>
        <end position="193"/>
    </location>
</feature>
<proteinExistence type="predicted"/>
<evidence type="ECO:0000313" key="2">
    <source>
        <dbReference type="EMBL" id="CAL1527607.1"/>
    </source>
</evidence>
<accession>A0AAV2H1R7</accession>
<organism evidence="2 3">
    <name type="scientific">Lymnaea stagnalis</name>
    <name type="common">Great pond snail</name>
    <name type="synonym">Helix stagnalis</name>
    <dbReference type="NCBI Taxonomy" id="6523"/>
    <lineage>
        <taxon>Eukaryota</taxon>
        <taxon>Metazoa</taxon>
        <taxon>Spiralia</taxon>
        <taxon>Lophotrochozoa</taxon>
        <taxon>Mollusca</taxon>
        <taxon>Gastropoda</taxon>
        <taxon>Heterobranchia</taxon>
        <taxon>Euthyneura</taxon>
        <taxon>Panpulmonata</taxon>
        <taxon>Hygrophila</taxon>
        <taxon>Lymnaeoidea</taxon>
        <taxon>Lymnaeidae</taxon>
        <taxon>Lymnaea</taxon>
    </lineage>
</organism>
<feature type="compositionally biased region" description="Basic residues" evidence="1">
    <location>
        <begin position="197"/>
        <end position="212"/>
    </location>
</feature>
<feature type="compositionally biased region" description="Polar residues" evidence="1">
    <location>
        <begin position="55"/>
        <end position="75"/>
    </location>
</feature>
<dbReference type="Proteomes" id="UP001497497">
    <property type="component" value="Unassembled WGS sequence"/>
</dbReference>
<dbReference type="EMBL" id="CAXITT010000020">
    <property type="protein sequence ID" value="CAL1527607.1"/>
    <property type="molecule type" value="Genomic_DNA"/>
</dbReference>
<feature type="compositionally biased region" description="Basic and acidic residues" evidence="1">
    <location>
        <begin position="335"/>
        <end position="349"/>
    </location>
</feature>
<feature type="compositionally biased region" description="Basic residues" evidence="1">
    <location>
        <begin position="42"/>
        <end position="53"/>
    </location>
</feature>
<feature type="compositionally biased region" description="Polar residues" evidence="1">
    <location>
        <begin position="277"/>
        <end position="286"/>
    </location>
</feature>
<gene>
    <name evidence="2" type="ORF">GSLYS_00001777001</name>
</gene>
<sequence length="436" mass="48576">MPRKRPHSTSSGSSVHEVHQIPSTQLDVGQNEREVCTCNQKSKLKQGKHKRPVKTSLTQLNKSTPVSSRKSSTDITLHRLPPVDPKLLEPSTSHDLNENAARSGNCSAQRERNTNGPRPRGRPKKTDSSEYTVIKVPIASILSARSELTSDKSRKRRRKSQLESSKRQSDKSASNSSLVSHSNGSVWSNSSSSCQRRAPRAKNACKKQKKKASAGSSPSSRYRVTPCPTDGACSSRGSHHSRRGSRRSKRRSSPYSVCSGTGVSREYSRDHHRTGNHSHSNASGSRTHCRNRTPGRRHSHEKSRSPIQSSGCSCHGSRHRYHRRARSSSTHRQRRHEERAARHSSDHGAKNARRSSRTQRRHDTDASRSASATRGNEQKSFIDRFSPGWSKSSKTRKNVSKSRSEKERADSSTSRSRNPSKKAKKDNTSSLMCAVM</sequence>
<feature type="compositionally biased region" description="Basic and acidic residues" evidence="1">
    <location>
        <begin position="160"/>
        <end position="170"/>
    </location>
</feature>
<feature type="compositionally biased region" description="Basic residues" evidence="1">
    <location>
        <begin position="316"/>
        <end position="334"/>
    </location>
</feature>